<dbReference type="SUPFAM" id="SSF50729">
    <property type="entry name" value="PH domain-like"/>
    <property type="match status" value="1"/>
</dbReference>
<dbReference type="InterPro" id="IPR055261">
    <property type="entry name" value="PI_transfer_N"/>
</dbReference>
<dbReference type="EMBL" id="LN871598">
    <property type="protein sequence ID" value="SJK86198.1"/>
    <property type="molecule type" value="Genomic_DNA"/>
</dbReference>
<dbReference type="Proteomes" id="UP000002899">
    <property type="component" value="Chromosome III"/>
</dbReference>
<sequence>MNVGQLKMKTIEFRIPMPMSVEDYCRCQIYAVIKGSKNEVDKGSGLHIVKNEPFFDGNSEGRLTQKDLYLAKVLPGWLQSMMDPKFTILTEMSYNCYPLTKTNYSNLALSSLVFSIESNHLPGVVNDDNPLNLPEEILNSRKVVNIDIAVDGKIPDDENITTIRLKTSDLLPIPKDWLRRFTEGEELPFKVMTCVKLVTVSVPYFGLLGSKVENFIMNTLKDQFIIYHRRVVIWLDEWKDLTMEELRNMEYEIFDKINEQFNKTYGKHFAKDTTTLDTIDDTISEADDDNTDNKLNQKKSQDSLFPDSKSTGTYTGYLFKLGGTFFNASWNMRYIVLCKNMLYYYDGKDDNKPKDTLNLTGSKIQWLGEYYGRSFAFAIYPIVHSPIYLSADTEESAKKWILILQLRSEEKVEVEEVTPVERKMVTLPEIGENKDYSTFTMNEKGMTLLSPFHRAVIRLINVEKVKPSFQGIVSSGLNWYDHLLWFLFINFVKYIPLVSKYFQYRYSVILLIWPRLFLYYLIITSLCNLSHLCRKFVKGILPPFNNTPNFNIFTAANDYSISMGNTSETFETLEKVFMDKTFNHISRVNLVKLLLKDKLYSIIRKYAPLPLAFKTISHAIKLDSRTLIVTTQMDTGDFKSFTKEDVEEFFCLSKSSQIDVSELEFSAKRLDFDELIRNAKSAAIDTSVFLTENISSGYELILIRATKNGCRIALYSDFQPTSFPESIFSKQFLAHRVTPSSQFV</sequence>
<gene>
    <name evidence="2" type="ORF">BMR1_03g00125</name>
</gene>
<dbReference type="InterPro" id="IPR001849">
    <property type="entry name" value="PH_domain"/>
</dbReference>
<dbReference type="InterPro" id="IPR023393">
    <property type="entry name" value="START-like_dom_sf"/>
</dbReference>
<accession>A0A1R4AB22</accession>
<dbReference type="PANTHER" id="PTHR10658:SF11">
    <property type="entry name" value="VIBRATOR, ISOFORM B"/>
    <property type="match status" value="1"/>
</dbReference>
<dbReference type="Gene3D" id="2.30.29.30">
    <property type="entry name" value="Pleckstrin-homology domain (PH domain)/Phosphotyrosine-binding domain (PTB)"/>
    <property type="match status" value="1"/>
</dbReference>
<dbReference type="Pfam" id="PF02121">
    <property type="entry name" value="IP_trans"/>
    <property type="match status" value="1"/>
</dbReference>
<dbReference type="PRINTS" id="PR00391">
    <property type="entry name" value="PITRANSFER"/>
</dbReference>
<dbReference type="GeneID" id="24424660"/>
<dbReference type="PROSITE" id="PS50003">
    <property type="entry name" value="PH_DOMAIN"/>
    <property type="match status" value="1"/>
</dbReference>
<reference evidence="2 3" key="1">
    <citation type="journal article" date="2012" name="Nucleic Acids Res.">
        <title>Sequencing of the smallest Apicomplexan genome from the human pathogen Babesia microti.</title>
        <authorList>
            <person name="Cornillot E."/>
            <person name="Hadj-Kaddour K."/>
            <person name="Dassouli A."/>
            <person name="Noel B."/>
            <person name="Ranwez V."/>
            <person name="Vacherie B."/>
            <person name="Augagneur Y."/>
            <person name="Bres V."/>
            <person name="Duclos A."/>
            <person name="Randazzo S."/>
            <person name="Carcy B."/>
            <person name="Debierre-Grockiego F."/>
            <person name="Delbecq S."/>
            <person name="Moubri-Menage K."/>
            <person name="Shams-Eldin H."/>
            <person name="Usmani-Brown S."/>
            <person name="Bringaud F."/>
            <person name="Wincker P."/>
            <person name="Vivares C.P."/>
            <person name="Schwarz R.T."/>
            <person name="Schetters T.P."/>
            <person name="Krause P.J."/>
            <person name="Gorenflot A."/>
            <person name="Berry V."/>
            <person name="Barbe V."/>
            <person name="Ben Mamoun C."/>
        </authorList>
    </citation>
    <scope>NUCLEOTIDE SEQUENCE [LARGE SCALE GENOMIC DNA]</scope>
    <source>
        <strain evidence="2 3">RI</strain>
    </source>
</reference>
<dbReference type="AlphaFoldDB" id="A0A1R4AB22"/>
<dbReference type="OrthoDB" id="18453at2759"/>
<reference evidence="2 3" key="2">
    <citation type="journal article" date="2013" name="PLoS ONE">
        <title>Whole genome mapping and re-organization of the nuclear and mitochondrial genomes of Babesia microti isolates.</title>
        <authorList>
            <person name="Cornillot E."/>
            <person name="Dassouli A."/>
            <person name="Garg A."/>
            <person name="Pachikara N."/>
            <person name="Randazzo S."/>
            <person name="Depoix D."/>
            <person name="Carcy B."/>
            <person name="Delbecq S."/>
            <person name="Frutos R."/>
            <person name="Silva J.C."/>
            <person name="Sutton R."/>
            <person name="Krause P.J."/>
            <person name="Mamoun C.B."/>
        </authorList>
    </citation>
    <scope>NUCLEOTIDE SEQUENCE [LARGE SCALE GENOMIC DNA]</scope>
    <source>
        <strain evidence="2 3">RI</strain>
    </source>
</reference>
<proteinExistence type="predicted"/>
<reference evidence="2 3" key="3">
    <citation type="journal article" date="2016" name="Sci. Rep.">
        <title>Genome-wide diversity and gene expression profiling of Babesia microti isolates identify polymorphic genes that mediate host-pathogen interactions.</title>
        <authorList>
            <person name="Silva J.C."/>
            <person name="Cornillot E."/>
            <person name="McCracken C."/>
            <person name="Usmani-Brown S."/>
            <person name="Dwivedi A."/>
            <person name="Ifeonu O.O."/>
            <person name="Crabtree J."/>
            <person name="Gotia H.T."/>
            <person name="Virji A.Z."/>
            <person name="Reynes C."/>
            <person name="Colinge J."/>
            <person name="Kumar V."/>
            <person name="Lawres L."/>
            <person name="Pazzi J.E."/>
            <person name="Pablo J.V."/>
            <person name="Hung C."/>
            <person name="Brancato J."/>
            <person name="Kumari P."/>
            <person name="Orvis J."/>
            <person name="Tretina K."/>
            <person name="Chibucos M."/>
            <person name="Ott S."/>
            <person name="Sadzewicz L."/>
            <person name="Sengamalay N."/>
            <person name="Shetty A.C."/>
            <person name="Su Q."/>
            <person name="Tallon L."/>
            <person name="Fraser C.M."/>
            <person name="Frutos R."/>
            <person name="Molina D.M."/>
            <person name="Krause P.J."/>
            <person name="Ben Mamoun C."/>
        </authorList>
    </citation>
    <scope>NUCLEOTIDE SEQUENCE [LARGE SCALE GENOMIC DNA]</scope>
    <source>
        <strain evidence="2 3">RI</strain>
    </source>
</reference>
<dbReference type="KEGG" id="bmic:BMR1_03g00125"/>
<protein>
    <submittedName>
        <fullName evidence="2">Phosphatidylinositol transfer protein</fullName>
    </submittedName>
</protein>
<dbReference type="RefSeq" id="XP_021338386.1">
    <property type="nucleotide sequence ID" value="XM_021481787.1"/>
</dbReference>
<dbReference type="Gene3D" id="3.30.530.20">
    <property type="match status" value="1"/>
</dbReference>
<dbReference type="SMART" id="SM00233">
    <property type="entry name" value="PH"/>
    <property type="match status" value="1"/>
</dbReference>
<dbReference type="GO" id="GO:0005548">
    <property type="term" value="F:phospholipid transporter activity"/>
    <property type="evidence" value="ECO:0007669"/>
    <property type="project" value="InterPro"/>
</dbReference>
<evidence type="ECO:0000313" key="3">
    <source>
        <dbReference type="Proteomes" id="UP000002899"/>
    </source>
</evidence>
<evidence type="ECO:0000259" key="1">
    <source>
        <dbReference type="PROSITE" id="PS50003"/>
    </source>
</evidence>
<dbReference type="VEuPathDB" id="PiroplasmaDB:BMR1_03g00125"/>
<keyword evidence="3" id="KW-1185">Reference proteome</keyword>
<organism evidence="2 3">
    <name type="scientific">Babesia microti (strain RI)</name>
    <dbReference type="NCBI Taxonomy" id="1133968"/>
    <lineage>
        <taxon>Eukaryota</taxon>
        <taxon>Sar</taxon>
        <taxon>Alveolata</taxon>
        <taxon>Apicomplexa</taxon>
        <taxon>Aconoidasida</taxon>
        <taxon>Piroplasmida</taxon>
        <taxon>Babesiidae</taxon>
        <taxon>Babesia</taxon>
    </lineage>
</organism>
<dbReference type="Pfam" id="PF00169">
    <property type="entry name" value="PH"/>
    <property type="match status" value="1"/>
</dbReference>
<dbReference type="InterPro" id="IPR011993">
    <property type="entry name" value="PH-like_dom_sf"/>
</dbReference>
<feature type="domain" description="PH" evidence="1">
    <location>
        <begin position="311"/>
        <end position="409"/>
    </location>
</feature>
<evidence type="ECO:0000313" key="2">
    <source>
        <dbReference type="EMBL" id="SJK86198.1"/>
    </source>
</evidence>
<dbReference type="InterPro" id="IPR001666">
    <property type="entry name" value="PI_transfer"/>
</dbReference>
<dbReference type="SUPFAM" id="SSF55961">
    <property type="entry name" value="Bet v1-like"/>
    <property type="match status" value="1"/>
</dbReference>
<dbReference type="PANTHER" id="PTHR10658">
    <property type="entry name" value="PHOSPHATIDYLINOSITOL TRANSFER PROTEIN"/>
    <property type="match status" value="1"/>
</dbReference>
<name>A0A1R4AB22_BABMR</name>